<accession>A0A9W8KBL2</accession>
<protein>
    <submittedName>
        <fullName evidence="1">Uncharacterized protein</fullName>
    </submittedName>
</protein>
<keyword evidence="2" id="KW-1185">Reference proteome</keyword>
<dbReference type="Proteomes" id="UP001148786">
    <property type="component" value="Unassembled WGS sequence"/>
</dbReference>
<dbReference type="EMBL" id="JANKHO010000208">
    <property type="protein sequence ID" value="KAJ3513256.1"/>
    <property type="molecule type" value="Genomic_DNA"/>
</dbReference>
<comment type="caution">
    <text evidence="1">The sequence shown here is derived from an EMBL/GenBank/DDBJ whole genome shotgun (WGS) entry which is preliminary data.</text>
</comment>
<dbReference type="AlphaFoldDB" id="A0A9W8KBL2"/>
<evidence type="ECO:0000313" key="2">
    <source>
        <dbReference type="Proteomes" id="UP001148786"/>
    </source>
</evidence>
<organism evidence="1 2">
    <name type="scientific">Agrocybe chaxingu</name>
    <dbReference type="NCBI Taxonomy" id="84603"/>
    <lineage>
        <taxon>Eukaryota</taxon>
        <taxon>Fungi</taxon>
        <taxon>Dikarya</taxon>
        <taxon>Basidiomycota</taxon>
        <taxon>Agaricomycotina</taxon>
        <taxon>Agaricomycetes</taxon>
        <taxon>Agaricomycetidae</taxon>
        <taxon>Agaricales</taxon>
        <taxon>Agaricineae</taxon>
        <taxon>Strophariaceae</taxon>
        <taxon>Agrocybe</taxon>
    </lineage>
</organism>
<name>A0A9W8KBL2_9AGAR</name>
<evidence type="ECO:0000313" key="1">
    <source>
        <dbReference type="EMBL" id="KAJ3513256.1"/>
    </source>
</evidence>
<reference evidence="1" key="1">
    <citation type="submission" date="2022-07" db="EMBL/GenBank/DDBJ databases">
        <title>Genome Sequence of Agrocybe chaxingu.</title>
        <authorList>
            <person name="Buettner E."/>
        </authorList>
    </citation>
    <scope>NUCLEOTIDE SEQUENCE</scope>
    <source>
        <strain evidence="1">MP-N11</strain>
    </source>
</reference>
<sequence length="385" mass="43294">MNRSSHGIATLSVDSLVLALREYLQCREPQDVDKIICDLICAAPIGRQCVWATSCVPDFGPSMEDPSNGYRIIASNIQEEFAIAPGVLESVDFAQRVLASLLLSDLRTVQFAQLWTIFGVDPDFHFILIVQVKATQETAPVQLSEQSVQLLQGSHQMQETNETSAPQHAGAEILAVNEELVAEDHFPLLMPASNEAPASYASFESYLNSLPELHPSDISSAHYQDSGTLLQMILNWRSMANLLRVLQLDSVKGSWSSRNICFSLANTNVTMMTEDILHHFSWSWTSYNRKRMWFGWAERAATKTWKNAEIYFQDTSSGVKISKIERELFGQWRGIVYLFQPNGAVENKREPHKGSNNYDESQAVRLSQAAIGQLKTNLARFQYLI</sequence>
<gene>
    <name evidence="1" type="ORF">NLJ89_g3050</name>
</gene>
<proteinExistence type="predicted"/>